<dbReference type="InterPro" id="IPR001478">
    <property type="entry name" value="PDZ"/>
</dbReference>
<evidence type="ECO:0000313" key="9">
    <source>
        <dbReference type="Proteomes" id="UP001652662"/>
    </source>
</evidence>
<reference evidence="10 11" key="1">
    <citation type="submission" date="2025-05" db="UniProtKB">
        <authorList>
            <consortium name="RefSeq"/>
        </authorList>
    </citation>
    <scope>IDENTIFICATION</scope>
    <source>
        <tissue evidence="10 11">Blood</tissue>
    </source>
</reference>
<dbReference type="Pfam" id="PF15949">
    <property type="entry name" value="DUF4757"/>
    <property type="match status" value="2"/>
</dbReference>
<dbReference type="PROSITE" id="PS00478">
    <property type="entry name" value="LIM_DOMAIN_1"/>
    <property type="match status" value="1"/>
</dbReference>
<dbReference type="PANTHER" id="PTHR46767">
    <property type="entry name" value="LIM DOMAIN ONLY PROTEIN 7"/>
    <property type="match status" value="1"/>
</dbReference>
<feature type="region of interest" description="Disordered" evidence="6">
    <location>
        <begin position="369"/>
        <end position="471"/>
    </location>
</feature>
<feature type="compositionally biased region" description="Low complexity" evidence="6">
    <location>
        <begin position="611"/>
        <end position="632"/>
    </location>
</feature>
<feature type="compositionally biased region" description="Basic and acidic residues" evidence="6">
    <location>
        <begin position="942"/>
        <end position="974"/>
    </location>
</feature>
<feature type="domain" description="LIM zinc-binding" evidence="7">
    <location>
        <begin position="1241"/>
        <end position="1307"/>
    </location>
</feature>
<organism evidence="9 11">
    <name type="scientific">Equus przewalskii</name>
    <name type="common">Przewalski's horse</name>
    <name type="synonym">Equus caballus przewalskii</name>
    <dbReference type="NCBI Taxonomy" id="9798"/>
    <lineage>
        <taxon>Eukaryota</taxon>
        <taxon>Metazoa</taxon>
        <taxon>Chordata</taxon>
        <taxon>Craniata</taxon>
        <taxon>Vertebrata</taxon>
        <taxon>Euteleostomi</taxon>
        <taxon>Mammalia</taxon>
        <taxon>Eutheria</taxon>
        <taxon>Laurasiatheria</taxon>
        <taxon>Perissodactyla</taxon>
        <taxon>Equidae</taxon>
        <taxon>Equus</taxon>
    </lineage>
</organism>
<feature type="compositionally biased region" description="Polar residues" evidence="6">
    <location>
        <begin position="1184"/>
        <end position="1214"/>
    </location>
</feature>
<feature type="domain" description="PDZ" evidence="8">
    <location>
        <begin position="662"/>
        <end position="738"/>
    </location>
</feature>
<dbReference type="InterPro" id="IPR001781">
    <property type="entry name" value="Znf_LIM"/>
</dbReference>
<gene>
    <name evidence="10 11" type="primary">LMO7</name>
</gene>
<feature type="compositionally biased region" description="Polar residues" evidence="6">
    <location>
        <begin position="646"/>
        <end position="657"/>
    </location>
</feature>
<feature type="compositionally biased region" description="Polar residues" evidence="6">
    <location>
        <begin position="574"/>
        <end position="594"/>
    </location>
</feature>
<evidence type="ECO:0000259" key="7">
    <source>
        <dbReference type="PROSITE" id="PS50023"/>
    </source>
</evidence>
<feature type="compositionally biased region" description="Polar residues" evidence="6">
    <location>
        <begin position="1150"/>
        <end position="1176"/>
    </location>
</feature>
<dbReference type="RefSeq" id="XP_070435046.1">
    <property type="nucleotide sequence ID" value="XM_070578945.1"/>
</dbReference>
<dbReference type="Pfam" id="PF00595">
    <property type="entry name" value="PDZ"/>
    <property type="match status" value="1"/>
</dbReference>
<dbReference type="InterPro" id="IPR031865">
    <property type="entry name" value="DUF4757"/>
</dbReference>
<sequence length="1312" mass="149178">MQNYNKDDMSYRRISSIEPKSALPFNRFLPNKSRQPSYVPAPLRKKKLDKNEDNRRSWASPAYPEGDGTFPSQFLLLQALQTYSDDILSSEANIKIDPTAGPRLITRRKNLSYVPGYRRDDLGMSALDPDLENDDFFVRRTGAFHANPCVLRAFEDFRFSEQDDPVERDIILQCREGELVLPDLEKDDMIVRRIPAQKKEVPLSGAPDRYQPVPFPEPWTLPPEIQAKFLCVLERTCPSKEKSNSCRVLVPSYHQKKDDMLARKIQSWKLGTTVSPISFTPGPCSEADLQKWEAIREASRLRHKKRLMVERLFQKIYGENGSKSMSDVSAEDVQHLRQLRYEEMQKIKSQLKEQDQKWQDDLAKWKDRRKSYTSDLQKKKEEREEIEKQALEKSERGSKTFKEMMQDRESRNQMSTITSRRRIYSSDDILNEETFPPTLAMSEESYQSERVEEKGTTYPTEIPKQDSTTSARRENTIIAEIHLPSKSSVEEQRPSTLSSLHSLSTQMESTRVSASLPRSYQRADTARLTSVVTPRPFGSQSRGISSLPRSYTMDDAWKYNGDVEGVRRTQITSVSISAQKPDTSLPAFSSSSARETAAAGEDMTRLPSPTPTFSSLSQDQAATSKATLSSASGPDLMSEPGERRSSPQTEVSRSQDQFSDMRISINQTPGNGLDFGFTVRWTFSGIFIASVEAGSPAEFSQLQVDDEIIAINNTKFSYKDTKEWEEAMANAQETGNLVMDIRRHGKLGSPETKWIDATSGIYNSDKSSNLSVVTDFSESLQNSNTESKEINGIRDESNTFESKASEPISLKNLKRRSQFFEQGSSGFSYSSWVYLCGSADSVVPDLPVPTISAPSRWAWDQEEERKRQERWQKEQDRLLQEKYQREQEKLREEWLRAKQEAERENSKYLNEELKGLNSNSISLTTRAPALATWEATWGEGSKSSDSEGTRAEEERRQHQEDSVNEDQRKKLQEQLTLEKERKLKELQYQEEQAQKQRQVEAEEQKRRAEEQTRLVERERETSVRIYQYRRPIDSYDIPKRGEESSGLLPSDRNKSRSTTELDGYPTNKNGSNKYVDRIGSTSSTQKSSKKEQVPSGAELERQQILQEMRKRTSLHNDNSWIRQRSSSVNKEPISLPGIMRRGESLDNLDSPRSNSWRQSPWLNQPSGVYASSSVQDFSRPPPQLVSTSNRAYMRNPSSSVPTPSAGSVKTTTAPSPAPRGHPPSTAQASSQLRNRSVSGKRMCSYCNNILGKGAAMIIESLGLCYHLHCFKCVACGCDLGGSSSGAEVRIRNNQLYCNDCYLRFKSGRPTAM</sequence>
<dbReference type="RefSeq" id="XP_070435045.1">
    <property type="nucleotide sequence ID" value="XM_070578944.1"/>
</dbReference>
<name>A0ABM4L3M5_EQUPR</name>
<dbReference type="SUPFAM" id="SSF50156">
    <property type="entry name" value="PDZ domain-like"/>
    <property type="match status" value="1"/>
</dbReference>
<dbReference type="PROSITE" id="PS50023">
    <property type="entry name" value="LIM_DOMAIN_2"/>
    <property type="match status" value="1"/>
</dbReference>
<feature type="compositionally biased region" description="Basic and acidic residues" evidence="6">
    <location>
        <begin position="1030"/>
        <end position="1043"/>
    </location>
</feature>
<evidence type="ECO:0000256" key="3">
    <source>
        <dbReference type="ARBA" id="ARBA00023038"/>
    </source>
</evidence>
<dbReference type="Gene3D" id="2.10.110.10">
    <property type="entry name" value="Cysteine Rich Protein"/>
    <property type="match status" value="1"/>
</dbReference>
<feature type="compositionally biased region" description="Polar residues" evidence="6">
    <location>
        <begin position="1060"/>
        <end position="1072"/>
    </location>
</feature>
<protein>
    <submittedName>
        <fullName evidence="10 11">LIM domain only protein 7 isoform X35</fullName>
    </submittedName>
</protein>
<dbReference type="CDD" id="cd00136">
    <property type="entry name" value="PDZ_canonical"/>
    <property type="match status" value="1"/>
</dbReference>
<dbReference type="GeneID" id="103552112"/>
<proteinExistence type="predicted"/>
<evidence type="ECO:0000256" key="1">
    <source>
        <dbReference type="ARBA" id="ARBA00022723"/>
    </source>
</evidence>
<dbReference type="InterPro" id="IPR029978">
    <property type="entry name" value="LMO-7"/>
</dbReference>
<dbReference type="SMART" id="SM00132">
    <property type="entry name" value="LIM"/>
    <property type="match status" value="1"/>
</dbReference>
<feature type="coiled-coil region" evidence="5">
    <location>
        <begin position="861"/>
        <end position="911"/>
    </location>
</feature>
<dbReference type="Gene3D" id="2.30.42.10">
    <property type="match status" value="1"/>
</dbReference>
<feature type="region of interest" description="Disordered" evidence="6">
    <location>
        <begin position="781"/>
        <end position="804"/>
    </location>
</feature>
<keyword evidence="1 4" id="KW-0479">Metal-binding</keyword>
<evidence type="ECO:0000256" key="5">
    <source>
        <dbReference type="SAM" id="Coils"/>
    </source>
</evidence>
<dbReference type="SMART" id="SM00228">
    <property type="entry name" value="PDZ"/>
    <property type="match status" value="1"/>
</dbReference>
<evidence type="ECO:0000256" key="6">
    <source>
        <dbReference type="SAM" id="MobiDB-lite"/>
    </source>
</evidence>
<dbReference type="InterPro" id="IPR036034">
    <property type="entry name" value="PDZ_sf"/>
</dbReference>
<dbReference type="CDD" id="cd08368">
    <property type="entry name" value="LIM"/>
    <property type="match status" value="1"/>
</dbReference>
<feature type="region of interest" description="Disordered" evidence="6">
    <location>
        <begin position="988"/>
        <end position="1235"/>
    </location>
</feature>
<evidence type="ECO:0000259" key="8">
    <source>
        <dbReference type="PROSITE" id="PS50106"/>
    </source>
</evidence>
<feature type="compositionally biased region" description="Basic and acidic residues" evidence="6">
    <location>
        <begin position="369"/>
        <end position="411"/>
    </location>
</feature>
<accession>A0ABM4L3M5</accession>
<evidence type="ECO:0000313" key="10">
    <source>
        <dbReference type="RefSeq" id="XP_070435045.1"/>
    </source>
</evidence>
<feature type="region of interest" description="Disordered" evidence="6">
    <location>
        <begin position="574"/>
        <end position="657"/>
    </location>
</feature>
<dbReference type="PROSITE" id="PS50106">
    <property type="entry name" value="PDZ"/>
    <property type="match status" value="1"/>
</dbReference>
<evidence type="ECO:0000256" key="4">
    <source>
        <dbReference type="PROSITE-ProRule" id="PRU00125"/>
    </source>
</evidence>
<dbReference type="Pfam" id="PF00412">
    <property type="entry name" value="LIM"/>
    <property type="match status" value="1"/>
</dbReference>
<feature type="region of interest" description="Disordered" evidence="6">
    <location>
        <begin position="934"/>
        <end position="974"/>
    </location>
</feature>
<evidence type="ECO:0000256" key="2">
    <source>
        <dbReference type="ARBA" id="ARBA00022833"/>
    </source>
</evidence>
<dbReference type="PANTHER" id="PTHR46767:SF1">
    <property type="entry name" value="LIM DOMAIN ONLY PROTEIN 7"/>
    <property type="match status" value="1"/>
</dbReference>
<evidence type="ECO:0000313" key="11">
    <source>
        <dbReference type="RefSeq" id="XP_070435046.1"/>
    </source>
</evidence>
<keyword evidence="5" id="KW-0175">Coiled coil</keyword>
<keyword evidence="2 4" id="KW-0862">Zinc</keyword>
<feature type="compositionally biased region" description="Basic and acidic residues" evidence="6">
    <location>
        <begin position="786"/>
        <end position="797"/>
    </location>
</feature>
<feature type="region of interest" description="Disordered" evidence="6">
    <location>
        <begin position="25"/>
        <end position="65"/>
    </location>
</feature>
<keyword evidence="9" id="KW-1185">Reference proteome</keyword>
<dbReference type="Proteomes" id="UP001652662">
    <property type="component" value="Chromosome 16"/>
</dbReference>
<feature type="compositionally biased region" description="Basic and acidic residues" evidence="6">
    <location>
        <begin position="988"/>
        <end position="1022"/>
    </location>
</feature>
<feature type="compositionally biased region" description="Polar residues" evidence="6">
    <location>
        <begin position="1224"/>
        <end position="1235"/>
    </location>
</feature>
<keyword evidence="3 4" id="KW-0440">LIM domain</keyword>
<feature type="compositionally biased region" description="Polar residues" evidence="6">
    <location>
        <begin position="1115"/>
        <end position="1129"/>
    </location>
</feature>